<comment type="cofactor">
    <cofactor evidence="1">
        <name>Mg(2+)</name>
        <dbReference type="ChEBI" id="CHEBI:18420"/>
    </cofactor>
</comment>
<feature type="non-terminal residue" evidence="13">
    <location>
        <position position="1"/>
    </location>
</feature>
<keyword evidence="4" id="KW-0808">Transferase</keyword>
<evidence type="ECO:0000256" key="3">
    <source>
        <dbReference type="ARBA" id="ARBA00022527"/>
    </source>
</evidence>
<keyword evidence="3" id="KW-0723">Serine/threonine-protein kinase</keyword>
<keyword evidence="5" id="KW-0547">Nucleotide-binding</keyword>
<comment type="caution">
    <text evidence="13">The sequence shown here is derived from an EMBL/GenBank/DDBJ whole genome shotgun (WGS) entry which is preliminary data.</text>
</comment>
<dbReference type="PANTHER" id="PTHR22984:SF29">
    <property type="entry name" value="SERINE_THREONINE-PROTEIN KINASE PIM-1"/>
    <property type="match status" value="1"/>
</dbReference>
<dbReference type="PANTHER" id="PTHR22984">
    <property type="entry name" value="SERINE/THREONINE-PROTEIN KINASE PIM"/>
    <property type="match status" value="1"/>
</dbReference>
<evidence type="ECO:0000313" key="14">
    <source>
        <dbReference type="Proteomes" id="UP000784294"/>
    </source>
</evidence>
<sequence length="874" mass="93783">MSRTNVDVSTHTGKLIQKSSSQLGISNLRILLPSFVHNNERLELERFISFSFLAAHVKVGHAEFLKRYHLGECFGGGGFGSVHRAKRISDNREVIAKEVLTSKVPCWCLVSFNLFCISIVYRNNSLDSRIIPMEVVLLKMCQPIQGTVRFLDVFDLGQSWIIIMDRVSDWTCDMFDFIGERGTLPEPEAAFYFYQLAGILLSCHEVGVLHRDIKDENILINRRNNELVLIDFGSGALLQNGLYNEFDGTRVYCPPEWILHGKYHGKPAEIWSLGVLLYDMLCGDIPFINDKGITGGKLKYRKDNLSAAAKDLIGSCMNLDPDKRPTLVDILIHPWMERHRPPLSSRLPRSVAVSLAIIEAHKNNRSIRLVKQSFPQTSIQCDRLTYQNSDDQIAPISDSSSGILTWPNITISSPPSPLPPSTPTGFPSTPLNPCQFQPDSDKKALDSTSVLAEMEPPQTVKFCLVQSADLTEADQSLNHLVGVDNLSLPVTGLALTDDANNVEFHSQSQTSDSTGFALGICENLNEPCSRGQIDHKLVELKADEFSVIPTHTTAPAIPVTVLSCPISRIHSNGSNASSGYYSRSDSLSSTEGKKFAPTASGGVCSSIADCSVSNVVTMTTSHSGSIAPSTGVYAAHSTIKTAGVTIMSTGSSTCSPAYLPGFNLSGHSISASASLGKTSGTTTSTTTSLTGSIVHATSLASISIGSDWRRSGEANKSSSSTSSLSFPCPATSLNSVQFQIGNNSSPLTSGVEINAALQSEVSGLSSNLFHSSSASLEAKQHIHHGDVTQPAYMSTGPVAGQTGSSTSASSALLSTSISSAVQSGNIFKSSSGVNLVDDFTHMLTSQTIGTPNSLAYEGLTHDSCVYRTVPNDAP</sequence>
<evidence type="ECO:0000256" key="4">
    <source>
        <dbReference type="ARBA" id="ARBA00022679"/>
    </source>
</evidence>
<name>A0A3S5CT85_9PLAT</name>
<dbReference type="Pfam" id="PF00069">
    <property type="entry name" value="Pkinase"/>
    <property type="match status" value="1"/>
</dbReference>
<dbReference type="InterPro" id="IPR000719">
    <property type="entry name" value="Prot_kinase_dom"/>
</dbReference>
<comment type="catalytic activity">
    <reaction evidence="9">
        <text>L-threonyl-[protein] + ATP = O-phospho-L-threonyl-[protein] + ADP + H(+)</text>
        <dbReference type="Rhea" id="RHEA:46608"/>
        <dbReference type="Rhea" id="RHEA-COMP:11060"/>
        <dbReference type="Rhea" id="RHEA-COMP:11605"/>
        <dbReference type="ChEBI" id="CHEBI:15378"/>
        <dbReference type="ChEBI" id="CHEBI:30013"/>
        <dbReference type="ChEBI" id="CHEBI:30616"/>
        <dbReference type="ChEBI" id="CHEBI:61977"/>
        <dbReference type="ChEBI" id="CHEBI:456216"/>
        <dbReference type="EC" id="2.7.11.1"/>
    </reaction>
</comment>
<dbReference type="Proteomes" id="UP000784294">
    <property type="component" value="Unassembled WGS sequence"/>
</dbReference>
<keyword evidence="14" id="KW-1185">Reference proteome</keyword>
<organism evidence="13 14">
    <name type="scientific">Protopolystoma xenopodis</name>
    <dbReference type="NCBI Taxonomy" id="117903"/>
    <lineage>
        <taxon>Eukaryota</taxon>
        <taxon>Metazoa</taxon>
        <taxon>Spiralia</taxon>
        <taxon>Lophotrochozoa</taxon>
        <taxon>Platyhelminthes</taxon>
        <taxon>Monogenea</taxon>
        <taxon>Polyopisthocotylea</taxon>
        <taxon>Polystomatidea</taxon>
        <taxon>Polystomatidae</taxon>
        <taxon>Protopolystoma</taxon>
    </lineage>
</organism>
<dbReference type="InterPro" id="IPR011009">
    <property type="entry name" value="Kinase-like_dom_sf"/>
</dbReference>
<evidence type="ECO:0000256" key="8">
    <source>
        <dbReference type="ARBA" id="ARBA00022842"/>
    </source>
</evidence>
<accession>A0A3S5CT85</accession>
<evidence type="ECO:0000256" key="9">
    <source>
        <dbReference type="ARBA" id="ARBA00047899"/>
    </source>
</evidence>
<evidence type="ECO:0000256" key="7">
    <source>
        <dbReference type="ARBA" id="ARBA00022840"/>
    </source>
</evidence>
<evidence type="ECO:0000313" key="13">
    <source>
        <dbReference type="EMBL" id="VEL34882.1"/>
    </source>
</evidence>
<evidence type="ECO:0000256" key="5">
    <source>
        <dbReference type="ARBA" id="ARBA00022741"/>
    </source>
</evidence>
<dbReference type="OrthoDB" id="193931at2759"/>
<dbReference type="GO" id="GO:0005524">
    <property type="term" value="F:ATP binding"/>
    <property type="evidence" value="ECO:0007669"/>
    <property type="project" value="UniProtKB-KW"/>
</dbReference>
<keyword evidence="6" id="KW-0418">Kinase</keyword>
<feature type="domain" description="Protein kinase" evidence="12">
    <location>
        <begin position="68"/>
        <end position="336"/>
    </location>
</feature>
<keyword evidence="8" id="KW-0460">Magnesium</keyword>
<dbReference type="GO" id="GO:0004674">
    <property type="term" value="F:protein serine/threonine kinase activity"/>
    <property type="evidence" value="ECO:0007669"/>
    <property type="project" value="UniProtKB-KW"/>
</dbReference>
<evidence type="ECO:0000256" key="1">
    <source>
        <dbReference type="ARBA" id="ARBA00001946"/>
    </source>
</evidence>
<feature type="region of interest" description="Disordered" evidence="11">
    <location>
        <begin position="412"/>
        <end position="432"/>
    </location>
</feature>
<dbReference type="Gene3D" id="3.30.200.20">
    <property type="entry name" value="Phosphorylase Kinase, domain 1"/>
    <property type="match status" value="1"/>
</dbReference>
<dbReference type="EC" id="2.7.11.1" evidence="2"/>
<dbReference type="GO" id="GO:0005737">
    <property type="term" value="C:cytoplasm"/>
    <property type="evidence" value="ECO:0007669"/>
    <property type="project" value="TreeGrafter"/>
</dbReference>
<evidence type="ECO:0000259" key="12">
    <source>
        <dbReference type="PROSITE" id="PS50011"/>
    </source>
</evidence>
<dbReference type="SMART" id="SM00220">
    <property type="entry name" value="S_TKc"/>
    <property type="match status" value="1"/>
</dbReference>
<dbReference type="Gene3D" id="1.10.510.10">
    <property type="entry name" value="Transferase(Phosphotransferase) domain 1"/>
    <property type="match status" value="1"/>
</dbReference>
<dbReference type="InterPro" id="IPR008271">
    <property type="entry name" value="Ser/Thr_kinase_AS"/>
</dbReference>
<evidence type="ECO:0000256" key="11">
    <source>
        <dbReference type="SAM" id="MobiDB-lite"/>
    </source>
</evidence>
<dbReference type="SUPFAM" id="SSF56112">
    <property type="entry name" value="Protein kinase-like (PK-like)"/>
    <property type="match status" value="1"/>
</dbReference>
<gene>
    <name evidence="13" type="ORF">PXEA_LOCUS28322</name>
</gene>
<keyword evidence="7" id="KW-0067">ATP-binding</keyword>
<evidence type="ECO:0000256" key="6">
    <source>
        <dbReference type="ARBA" id="ARBA00022777"/>
    </source>
</evidence>
<dbReference type="EMBL" id="CAAALY010248619">
    <property type="protein sequence ID" value="VEL34882.1"/>
    <property type="molecule type" value="Genomic_DNA"/>
</dbReference>
<reference evidence="13" key="1">
    <citation type="submission" date="2018-11" db="EMBL/GenBank/DDBJ databases">
        <authorList>
            <consortium name="Pathogen Informatics"/>
        </authorList>
    </citation>
    <scope>NUCLEOTIDE SEQUENCE</scope>
</reference>
<dbReference type="AlphaFoldDB" id="A0A3S5CT85"/>
<dbReference type="PROSITE" id="PS50011">
    <property type="entry name" value="PROTEIN_KINASE_DOM"/>
    <property type="match status" value="1"/>
</dbReference>
<protein>
    <recommendedName>
        <fullName evidence="2">non-specific serine/threonine protein kinase</fullName>
        <ecNumber evidence="2">2.7.11.1</ecNumber>
    </recommendedName>
</protein>
<proteinExistence type="predicted"/>
<comment type="catalytic activity">
    <reaction evidence="10">
        <text>L-seryl-[protein] + ATP = O-phospho-L-seryl-[protein] + ADP + H(+)</text>
        <dbReference type="Rhea" id="RHEA:17989"/>
        <dbReference type="Rhea" id="RHEA-COMP:9863"/>
        <dbReference type="Rhea" id="RHEA-COMP:11604"/>
        <dbReference type="ChEBI" id="CHEBI:15378"/>
        <dbReference type="ChEBI" id="CHEBI:29999"/>
        <dbReference type="ChEBI" id="CHEBI:30616"/>
        <dbReference type="ChEBI" id="CHEBI:83421"/>
        <dbReference type="ChEBI" id="CHEBI:456216"/>
        <dbReference type="EC" id="2.7.11.1"/>
    </reaction>
</comment>
<evidence type="ECO:0000256" key="10">
    <source>
        <dbReference type="ARBA" id="ARBA00048679"/>
    </source>
</evidence>
<dbReference type="InterPro" id="IPR051138">
    <property type="entry name" value="PIM_Ser/Thr_kinase"/>
</dbReference>
<dbReference type="PROSITE" id="PS00108">
    <property type="entry name" value="PROTEIN_KINASE_ST"/>
    <property type="match status" value="1"/>
</dbReference>
<evidence type="ECO:0000256" key="2">
    <source>
        <dbReference type="ARBA" id="ARBA00012513"/>
    </source>
</evidence>